<dbReference type="InterPro" id="IPR049142">
    <property type="entry name" value="MS_channel_1st"/>
</dbReference>
<dbReference type="Pfam" id="PF00924">
    <property type="entry name" value="MS_channel_2nd"/>
    <property type="match status" value="1"/>
</dbReference>
<gene>
    <name evidence="11" type="ORF">LKD81_02035</name>
</gene>
<dbReference type="InterPro" id="IPR010920">
    <property type="entry name" value="LSM_dom_sf"/>
</dbReference>
<protein>
    <submittedName>
        <fullName evidence="11">Mechanosensitive ion channel family protein</fullName>
    </submittedName>
</protein>
<evidence type="ECO:0000256" key="2">
    <source>
        <dbReference type="ARBA" id="ARBA00008017"/>
    </source>
</evidence>
<dbReference type="SUPFAM" id="SSF82861">
    <property type="entry name" value="Mechanosensitive channel protein MscS (YggB), transmembrane region"/>
    <property type="match status" value="1"/>
</dbReference>
<evidence type="ECO:0000313" key="11">
    <source>
        <dbReference type="EMBL" id="MCC2229783.1"/>
    </source>
</evidence>
<accession>A0AAE3E7Y1</accession>
<dbReference type="SUPFAM" id="SSF82689">
    <property type="entry name" value="Mechanosensitive channel protein MscS (YggB), C-terminal domain"/>
    <property type="match status" value="1"/>
</dbReference>
<comment type="similarity">
    <text evidence="2">Belongs to the MscS (TC 1.A.23) family.</text>
</comment>
<name>A0AAE3E7Y1_9FIRM</name>
<evidence type="ECO:0000256" key="7">
    <source>
        <dbReference type="SAM" id="Phobius"/>
    </source>
</evidence>
<evidence type="ECO:0000256" key="3">
    <source>
        <dbReference type="ARBA" id="ARBA00022475"/>
    </source>
</evidence>
<evidence type="ECO:0000256" key="4">
    <source>
        <dbReference type="ARBA" id="ARBA00022692"/>
    </source>
</evidence>
<feature type="transmembrane region" description="Helical" evidence="7">
    <location>
        <begin position="110"/>
        <end position="139"/>
    </location>
</feature>
<reference evidence="11" key="1">
    <citation type="submission" date="2021-10" db="EMBL/GenBank/DDBJ databases">
        <title>Anaerobic single-cell dispensing facilitates the cultivation of human gut bacteria.</title>
        <authorList>
            <person name="Afrizal A."/>
        </authorList>
    </citation>
    <scope>NUCLEOTIDE SEQUENCE</scope>
    <source>
        <strain evidence="11">CLA-AA-H215</strain>
    </source>
</reference>
<dbReference type="RefSeq" id="WP_308452570.1">
    <property type="nucleotide sequence ID" value="NZ_JAJEQR010000004.1"/>
</dbReference>
<dbReference type="PANTHER" id="PTHR30221">
    <property type="entry name" value="SMALL-CONDUCTANCE MECHANOSENSITIVE CHANNEL"/>
    <property type="match status" value="1"/>
</dbReference>
<dbReference type="GO" id="GO:0005886">
    <property type="term" value="C:plasma membrane"/>
    <property type="evidence" value="ECO:0007669"/>
    <property type="project" value="UniProtKB-SubCell"/>
</dbReference>
<dbReference type="InterPro" id="IPR011014">
    <property type="entry name" value="MscS_channel_TM-2"/>
</dbReference>
<dbReference type="InterPro" id="IPR006685">
    <property type="entry name" value="MscS_channel_2nd"/>
</dbReference>
<comment type="subcellular location">
    <subcellularLocation>
        <location evidence="1">Cell membrane</location>
        <topology evidence="1">Multi-pass membrane protein</topology>
    </subcellularLocation>
</comment>
<dbReference type="Gene3D" id="2.30.30.60">
    <property type="match status" value="1"/>
</dbReference>
<evidence type="ECO:0000259" key="8">
    <source>
        <dbReference type="Pfam" id="PF00924"/>
    </source>
</evidence>
<evidence type="ECO:0000259" key="9">
    <source>
        <dbReference type="Pfam" id="PF21082"/>
    </source>
</evidence>
<dbReference type="PANTHER" id="PTHR30221:SF1">
    <property type="entry name" value="SMALL-CONDUCTANCE MECHANOSENSITIVE CHANNEL"/>
    <property type="match status" value="1"/>
</dbReference>
<dbReference type="InterPro" id="IPR011066">
    <property type="entry name" value="MscS_channel_C_sf"/>
</dbReference>
<dbReference type="InterPro" id="IPR023408">
    <property type="entry name" value="MscS_beta-dom_sf"/>
</dbReference>
<evidence type="ECO:0000313" key="12">
    <source>
        <dbReference type="Proteomes" id="UP001198182"/>
    </source>
</evidence>
<comment type="caution">
    <text evidence="11">The sequence shown here is derived from an EMBL/GenBank/DDBJ whole genome shotgun (WGS) entry which is preliminary data.</text>
</comment>
<keyword evidence="4 7" id="KW-0812">Transmembrane</keyword>
<feature type="domain" description="Mechanosensitive ion channel transmembrane helices 2/3" evidence="10">
    <location>
        <begin position="84"/>
        <end position="124"/>
    </location>
</feature>
<evidence type="ECO:0000256" key="6">
    <source>
        <dbReference type="ARBA" id="ARBA00023136"/>
    </source>
</evidence>
<dbReference type="Proteomes" id="UP001198182">
    <property type="component" value="Unassembled WGS sequence"/>
</dbReference>
<feature type="domain" description="Mechanosensitive ion channel MscS" evidence="8">
    <location>
        <begin position="127"/>
        <end position="194"/>
    </location>
</feature>
<evidence type="ECO:0000259" key="10">
    <source>
        <dbReference type="Pfam" id="PF21088"/>
    </source>
</evidence>
<proteinExistence type="inferred from homology"/>
<sequence length="298" mass="33204">MFYLMEPASTLTDVAGAASDKVTETITWFDKILPGLIGFGLDILKLIVIFLVGRQLIRVFLRLIERMLERSHLETMVRDVLIQVLRFILYFVLVMIMCESVGYATSSVVAIIGSAGLSIGLAFQGALSNFAGGVLIMFVKPFQVGDYIKEDTHQNEGVVTSLGLTYTTLKTMDEKTVVIPNGALANSSLTNYSREGRRRISVKVSIGYEEDLLNAKAVMKDVMENITCRLKEEPVHIFVDELADSAVILGGWAWVPADKYLASQWEATENVKLAFDNHNIHIPFPQMDVYLRNGEKES</sequence>
<evidence type="ECO:0000256" key="1">
    <source>
        <dbReference type="ARBA" id="ARBA00004651"/>
    </source>
</evidence>
<dbReference type="InterPro" id="IPR045275">
    <property type="entry name" value="MscS_archaea/bacteria_type"/>
</dbReference>
<dbReference type="InterPro" id="IPR049278">
    <property type="entry name" value="MS_channel_C"/>
</dbReference>
<organism evidence="11 12">
    <name type="scientific">Hominifimenecus microfluidus</name>
    <dbReference type="NCBI Taxonomy" id="2885348"/>
    <lineage>
        <taxon>Bacteria</taxon>
        <taxon>Bacillati</taxon>
        <taxon>Bacillota</taxon>
        <taxon>Clostridia</taxon>
        <taxon>Lachnospirales</taxon>
        <taxon>Lachnospiraceae</taxon>
        <taxon>Hominifimenecus</taxon>
    </lineage>
</organism>
<dbReference type="GO" id="GO:0008381">
    <property type="term" value="F:mechanosensitive monoatomic ion channel activity"/>
    <property type="evidence" value="ECO:0007669"/>
    <property type="project" value="InterPro"/>
</dbReference>
<feature type="transmembrane region" description="Helical" evidence="7">
    <location>
        <begin position="84"/>
        <end position="104"/>
    </location>
</feature>
<dbReference type="Gene3D" id="3.30.70.100">
    <property type="match status" value="1"/>
</dbReference>
<feature type="domain" description="Mechanosensitive ion channel MscS C-terminal" evidence="9">
    <location>
        <begin position="201"/>
        <end position="282"/>
    </location>
</feature>
<dbReference type="Pfam" id="PF21088">
    <property type="entry name" value="MS_channel_1st"/>
    <property type="match status" value="1"/>
</dbReference>
<keyword evidence="12" id="KW-1185">Reference proteome</keyword>
<feature type="transmembrane region" description="Helical" evidence="7">
    <location>
        <begin position="43"/>
        <end position="64"/>
    </location>
</feature>
<dbReference type="EMBL" id="JAJEQR010000004">
    <property type="protein sequence ID" value="MCC2229783.1"/>
    <property type="molecule type" value="Genomic_DNA"/>
</dbReference>
<dbReference type="SUPFAM" id="SSF50182">
    <property type="entry name" value="Sm-like ribonucleoproteins"/>
    <property type="match status" value="1"/>
</dbReference>
<evidence type="ECO:0000256" key="5">
    <source>
        <dbReference type="ARBA" id="ARBA00022989"/>
    </source>
</evidence>
<dbReference type="AlphaFoldDB" id="A0AAE3E7Y1"/>
<keyword evidence="6 7" id="KW-0472">Membrane</keyword>
<keyword evidence="5 7" id="KW-1133">Transmembrane helix</keyword>
<dbReference type="Pfam" id="PF21082">
    <property type="entry name" value="MS_channel_3rd"/>
    <property type="match status" value="1"/>
</dbReference>
<dbReference type="Gene3D" id="1.10.287.1260">
    <property type="match status" value="1"/>
</dbReference>
<keyword evidence="3" id="KW-1003">Cell membrane</keyword>